<feature type="region of interest" description="Disordered" evidence="1">
    <location>
        <begin position="268"/>
        <end position="362"/>
    </location>
</feature>
<feature type="compositionally biased region" description="Basic residues" evidence="1">
    <location>
        <begin position="65"/>
        <end position="93"/>
    </location>
</feature>
<sequence length="720" mass="80121">MSHLNVKNGPLADKRNVLGVFSKHFKSHFKTPIPANNATACCRSCCHADAAETLHSSVIPVKGRRLKTRKERDHKRHGCGGQKIKSHSRPKQSCRREGREKEPCEGSCQPLSYAHKQKTFAKAFAPKEPSFITERRLIGHQGLFNHEVKSFDIERLLSEERKAERSQKQSNRTDKKAFSPTLSPTQNSGDDKTWPPNQNKVSRKCSSQGVSAETGCGDVVRGQTCCQSDDRGDSGTNNQGSGASPCRRKTECMDLTLSKSNSVVVLSSTPKSAVSNDMPQSTPRISVEGYSSPKMSCAGSPTQLASFDTNAQRSEYTPRGLKPPVPHRKAQRPHNSPDSPTAKDVSSASPDQKAKSETERDQLEAKVAGHLISVVAGRLCQSLDRPLLLRHHLFAESRATLRHALQERHGTLLQQNLLKLHTRLGLGQSQVDSGHGTGVHNKALKDKWTALNDVQGSGAGPDPGQQTWLAPLQKSNSKRRRKQTRPQRRTPPSPLLPQGPLSESLQGTDLKQSQALPWTLNMGTEQEVLGEPVNPTSHPFSLGLQTTNTFLTGDKPFSSKWGPHTVLPQSWNKKLDQEEIHPQAMSNSYEKWRHDPDLRFLCQIEYQGQHQYPFSSYRAMPQDGSLREAQHMTAHQQFDFKRHLASACSPDTARTSPKNLQLQPYYLSHHPLTSTSSSTMSYRPDMNFYPPSELLDLALSPPKRPSASPEGWSYPRMRLY</sequence>
<dbReference type="KEGG" id="char:116222312"/>
<accession>A0A6P8G6N7</accession>
<feature type="region of interest" description="Disordered" evidence="1">
    <location>
        <begin position="160"/>
        <end position="215"/>
    </location>
</feature>
<name>A0A6P8G6N7_CLUHA</name>
<dbReference type="Pfam" id="PF15455">
    <property type="entry name" value="Pro-rich_19"/>
    <property type="match status" value="1"/>
</dbReference>
<feature type="region of interest" description="Disordered" evidence="1">
    <location>
        <begin position="65"/>
        <end position="108"/>
    </location>
</feature>
<dbReference type="OrthoDB" id="8947257at2759"/>
<organism evidence="2 4">
    <name type="scientific">Clupea harengus</name>
    <name type="common">Atlantic herring</name>
    <dbReference type="NCBI Taxonomy" id="7950"/>
    <lineage>
        <taxon>Eukaryota</taxon>
        <taxon>Metazoa</taxon>
        <taxon>Chordata</taxon>
        <taxon>Craniata</taxon>
        <taxon>Vertebrata</taxon>
        <taxon>Euteleostomi</taxon>
        <taxon>Actinopterygii</taxon>
        <taxon>Neopterygii</taxon>
        <taxon>Teleostei</taxon>
        <taxon>Clupei</taxon>
        <taxon>Clupeiformes</taxon>
        <taxon>Clupeoidei</taxon>
        <taxon>Clupeidae</taxon>
        <taxon>Clupea</taxon>
    </lineage>
</organism>
<keyword evidence="2" id="KW-1185">Reference proteome</keyword>
<evidence type="ECO:0000256" key="1">
    <source>
        <dbReference type="SAM" id="MobiDB-lite"/>
    </source>
</evidence>
<gene>
    <name evidence="3 4" type="primary">si:dkey-250k15.4</name>
</gene>
<dbReference type="Proteomes" id="UP000515152">
    <property type="component" value="Chromosome 11"/>
</dbReference>
<dbReference type="InterPro" id="IPR029355">
    <property type="entry name" value="Pro-rich_19"/>
</dbReference>
<feature type="compositionally biased region" description="Polar residues" evidence="1">
    <location>
        <begin position="195"/>
        <end position="211"/>
    </location>
</feature>
<feature type="region of interest" description="Disordered" evidence="1">
    <location>
        <begin position="452"/>
        <end position="516"/>
    </location>
</feature>
<feature type="compositionally biased region" description="Basic and acidic residues" evidence="1">
    <location>
        <begin position="94"/>
        <end position="104"/>
    </location>
</feature>
<evidence type="ECO:0000313" key="4">
    <source>
        <dbReference type="RefSeq" id="XP_031431761.1"/>
    </source>
</evidence>
<feature type="region of interest" description="Disordered" evidence="1">
    <location>
        <begin position="228"/>
        <end position="248"/>
    </location>
</feature>
<feature type="compositionally biased region" description="Polar residues" evidence="1">
    <location>
        <begin position="333"/>
        <end position="350"/>
    </location>
</feature>
<feature type="compositionally biased region" description="Basic and acidic residues" evidence="1">
    <location>
        <begin position="352"/>
        <end position="362"/>
    </location>
</feature>
<evidence type="ECO:0000313" key="3">
    <source>
        <dbReference type="RefSeq" id="XP_031431760.1"/>
    </source>
</evidence>
<feature type="compositionally biased region" description="Polar residues" evidence="1">
    <location>
        <begin position="299"/>
        <end position="315"/>
    </location>
</feature>
<feature type="compositionally biased region" description="Basic residues" evidence="1">
    <location>
        <begin position="476"/>
        <end position="488"/>
    </location>
</feature>
<feature type="compositionally biased region" description="Polar residues" evidence="1">
    <location>
        <begin position="269"/>
        <end position="284"/>
    </location>
</feature>
<proteinExistence type="predicted"/>
<feature type="compositionally biased region" description="Polar residues" evidence="1">
    <location>
        <begin position="506"/>
        <end position="516"/>
    </location>
</feature>
<feature type="compositionally biased region" description="Basic and acidic residues" evidence="1">
    <location>
        <begin position="160"/>
        <end position="177"/>
    </location>
</feature>
<protein>
    <submittedName>
        <fullName evidence="3 4">Uncharacterized protein si:dkey-250k15.4</fullName>
    </submittedName>
</protein>
<dbReference type="RefSeq" id="XP_031431761.1">
    <property type="nucleotide sequence ID" value="XM_031575901.2"/>
</dbReference>
<reference evidence="3 4" key="1">
    <citation type="submission" date="2025-04" db="UniProtKB">
        <authorList>
            <consortium name="RefSeq"/>
        </authorList>
    </citation>
    <scope>IDENTIFICATION</scope>
</reference>
<dbReference type="GeneID" id="116222312"/>
<dbReference type="AlphaFoldDB" id="A0A6P8G6N7"/>
<dbReference type="RefSeq" id="XP_031431760.1">
    <property type="nucleotide sequence ID" value="XM_031575900.2"/>
</dbReference>
<evidence type="ECO:0000313" key="2">
    <source>
        <dbReference type="Proteomes" id="UP000515152"/>
    </source>
</evidence>